<proteinExistence type="predicted"/>
<accession>A0A382LND9</accession>
<organism evidence="1">
    <name type="scientific">marine metagenome</name>
    <dbReference type="NCBI Taxonomy" id="408172"/>
    <lineage>
        <taxon>unclassified sequences</taxon>
        <taxon>metagenomes</taxon>
        <taxon>ecological metagenomes</taxon>
    </lineage>
</organism>
<dbReference type="AlphaFoldDB" id="A0A382LND9"/>
<reference evidence="1" key="1">
    <citation type="submission" date="2018-05" db="EMBL/GenBank/DDBJ databases">
        <authorList>
            <person name="Lanie J.A."/>
            <person name="Ng W.-L."/>
            <person name="Kazmierczak K.M."/>
            <person name="Andrzejewski T.M."/>
            <person name="Davidsen T.M."/>
            <person name="Wayne K.J."/>
            <person name="Tettelin H."/>
            <person name="Glass J.I."/>
            <person name="Rusch D."/>
            <person name="Podicherti R."/>
            <person name="Tsui H.-C.T."/>
            <person name="Winkler M.E."/>
        </authorList>
    </citation>
    <scope>NUCLEOTIDE SEQUENCE</scope>
</reference>
<gene>
    <name evidence="1" type="ORF">METZ01_LOCUS290707</name>
</gene>
<dbReference type="EMBL" id="UINC01088004">
    <property type="protein sequence ID" value="SVC37853.1"/>
    <property type="molecule type" value="Genomic_DNA"/>
</dbReference>
<protein>
    <submittedName>
        <fullName evidence="1">Uncharacterized protein</fullName>
    </submittedName>
</protein>
<evidence type="ECO:0000313" key="1">
    <source>
        <dbReference type="EMBL" id="SVC37853.1"/>
    </source>
</evidence>
<name>A0A382LND9_9ZZZZ</name>
<sequence length="45" mass="5516">MREKILEDFTTTFHNFGRDKKITKWKSDKVIDKLIYKKLKKSENN</sequence>